<evidence type="ECO:0000256" key="10">
    <source>
        <dbReference type="SAM" id="Phobius"/>
    </source>
</evidence>
<comment type="pathway">
    <text evidence="2">Mycotoxin biosynthesis.</text>
</comment>
<evidence type="ECO:0000256" key="5">
    <source>
        <dbReference type="ARBA" id="ARBA00023002"/>
    </source>
</evidence>
<comment type="subcellular location">
    <subcellularLocation>
        <location evidence="1">Membrane</location>
        <topology evidence="1">Single-pass membrane protein</topology>
    </subcellularLocation>
</comment>
<keyword evidence="5" id="KW-0560">Oxidoreductase</keyword>
<protein>
    <recommendedName>
        <fullName evidence="13">Oxidase ustYa</fullName>
    </recommendedName>
</protein>
<dbReference type="InterPro" id="IPR021765">
    <property type="entry name" value="UstYa-like"/>
</dbReference>
<comment type="similarity">
    <text evidence="9">Belongs to the ustYa family.</text>
</comment>
<dbReference type="PANTHER" id="PTHR33365:SF11">
    <property type="entry name" value="TAT PATHWAY SIGNAL SEQUENCE"/>
    <property type="match status" value="1"/>
</dbReference>
<sequence length="226" mass="24861">MQKSNSATRRWRIVGALLAAALGLSVSMVGVVGLLLYIWRLPRRPELHLAGELNGLVPEFELRPVKFDKDPLATPDHKTEASANATEWNWASYMPAGNGFIPVEDSSRYTLPPPINAHGQDAYSLAVFHQLHCLHTIMTMYNQLADGTPSEGHDHSAPGQGHGHIDHCFCYLRQSILCCGDTALEGQDPNTDTPATDGTGAVHLCKNYDHIIAWAEDRRLTDNKSL</sequence>
<evidence type="ECO:0000256" key="7">
    <source>
        <dbReference type="ARBA" id="ARBA00023136"/>
    </source>
</evidence>
<comment type="caution">
    <text evidence="11">The sequence shown here is derived from an EMBL/GenBank/DDBJ whole genome shotgun (WGS) entry which is preliminary data.</text>
</comment>
<keyword evidence="8" id="KW-0325">Glycoprotein</keyword>
<evidence type="ECO:0000256" key="6">
    <source>
        <dbReference type="ARBA" id="ARBA00023026"/>
    </source>
</evidence>
<evidence type="ECO:0000256" key="2">
    <source>
        <dbReference type="ARBA" id="ARBA00004685"/>
    </source>
</evidence>
<dbReference type="Pfam" id="PF11807">
    <property type="entry name" value="UstYa"/>
    <property type="match status" value="1"/>
</dbReference>
<keyword evidence="7 10" id="KW-0472">Membrane</keyword>
<dbReference type="EMBL" id="MU853921">
    <property type="protein sequence ID" value="KAK3935492.1"/>
    <property type="molecule type" value="Genomic_DNA"/>
</dbReference>
<evidence type="ECO:0008006" key="13">
    <source>
        <dbReference type="Google" id="ProtNLM"/>
    </source>
</evidence>
<evidence type="ECO:0000256" key="9">
    <source>
        <dbReference type="ARBA" id="ARBA00035112"/>
    </source>
</evidence>
<keyword evidence="4 10" id="KW-1133">Transmembrane helix</keyword>
<dbReference type="GO" id="GO:0016020">
    <property type="term" value="C:membrane"/>
    <property type="evidence" value="ECO:0007669"/>
    <property type="project" value="UniProtKB-SubCell"/>
</dbReference>
<evidence type="ECO:0000313" key="11">
    <source>
        <dbReference type="EMBL" id="KAK3935492.1"/>
    </source>
</evidence>
<organism evidence="11 12">
    <name type="scientific">Diplogelasinospora grovesii</name>
    <dbReference type="NCBI Taxonomy" id="303347"/>
    <lineage>
        <taxon>Eukaryota</taxon>
        <taxon>Fungi</taxon>
        <taxon>Dikarya</taxon>
        <taxon>Ascomycota</taxon>
        <taxon>Pezizomycotina</taxon>
        <taxon>Sordariomycetes</taxon>
        <taxon>Sordariomycetidae</taxon>
        <taxon>Sordariales</taxon>
        <taxon>Diplogelasinosporaceae</taxon>
        <taxon>Diplogelasinospora</taxon>
    </lineage>
</organism>
<reference evidence="12" key="1">
    <citation type="journal article" date="2023" name="Mol. Phylogenet. Evol.">
        <title>Genome-scale phylogeny and comparative genomics of the fungal order Sordariales.</title>
        <authorList>
            <person name="Hensen N."/>
            <person name="Bonometti L."/>
            <person name="Westerberg I."/>
            <person name="Brannstrom I.O."/>
            <person name="Guillou S."/>
            <person name="Cros-Aarteil S."/>
            <person name="Calhoun S."/>
            <person name="Haridas S."/>
            <person name="Kuo A."/>
            <person name="Mondo S."/>
            <person name="Pangilinan J."/>
            <person name="Riley R."/>
            <person name="LaButti K."/>
            <person name="Andreopoulos B."/>
            <person name="Lipzen A."/>
            <person name="Chen C."/>
            <person name="Yan M."/>
            <person name="Daum C."/>
            <person name="Ng V."/>
            <person name="Clum A."/>
            <person name="Steindorff A."/>
            <person name="Ohm R.A."/>
            <person name="Martin F."/>
            <person name="Silar P."/>
            <person name="Natvig D.O."/>
            <person name="Lalanne C."/>
            <person name="Gautier V."/>
            <person name="Ament-Velasquez S.L."/>
            <person name="Kruys A."/>
            <person name="Hutchinson M.I."/>
            <person name="Powell A.J."/>
            <person name="Barry K."/>
            <person name="Miller A.N."/>
            <person name="Grigoriev I.V."/>
            <person name="Debuchy R."/>
            <person name="Gladieux P."/>
            <person name="Hiltunen Thoren M."/>
            <person name="Johannesson H."/>
        </authorList>
    </citation>
    <scope>NUCLEOTIDE SEQUENCE [LARGE SCALE GENOMIC DNA]</scope>
    <source>
        <strain evidence="12">CBS 340.73</strain>
    </source>
</reference>
<dbReference type="GO" id="GO:0043386">
    <property type="term" value="P:mycotoxin biosynthetic process"/>
    <property type="evidence" value="ECO:0007669"/>
    <property type="project" value="InterPro"/>
</dbReference>
<dbReference type="GO" id="GO:0016491">
    <property type="term" value="F:oxidoreductase activity"/>
    <property type="evidence" value="ECO:0007669"/>
    <property type="project" value="UniProtKB-KW"/>
</dbReference>
<feature type="transmembrane region" description="Helical" evidence="10">
    <location>
        <begin position="12"/>
        <end position="39"/>
    </location>
</feature>
<evidence type="ECO:0000256" key="4">
    <source>
        <dbReference type="ARBA" id="ARBA00022989"/>
    </source>
</evidence>
<dbReference type="PANTHER" id="PTHR33365">
    <property type="entry name" value="YALI0B05434P"/>
    <property type="match status" value="1"/>
</dbReference>
<name>A0AAN6RZD3_9PEZI</name>
<keyword evidence="12" id="KW-1185">Reference proteome</keyword>
<gene>
    <name evidence="11" type="ORF">QBC46DRAFT_271600</name>
</gene>
<evidence type="ECO:0000313" key="12">
    <source>
        <dbReference type="Proteomes" id="UP001303473"/>
    </source>
</evidence>
<evidence type="ECO:0000256" key="8">
    <source>
        <dbReference type="ARBA" id="ARBA00023180"/>
    </source>
</evidence>
<dbReference type="AlphaFoldDB" id="A0AAN6RZD3"/>
<accession>A0AAN6RZD3</accession>
<dbReference type="Proteomes" id="UP001303473">
    <property type="component" value="Unassembled WGS sequence"/>
</dbReference>
<evidence type="ECO:0000256" key="3">
    <source>
        <dbReference type="ARBA" id="ARBA00022692"/>
    </source>
</evidence>
<evidence type="ECO:0000256" key="1">
    <source>
        <dbReference type="ARBA" id="ARBA00004167"/>
    </source>
</evidence>
<proteinExistence type="inferred from homology"/>
<keyword evidence="6" id="KW-0843">Virulence</keyword>
<keyword evidence="3 10" id="KW-0812">Transmembrane</keyword>